<reference evidence="3 4" key="1">
    <citation type="journal article" date="2014" name="Genome Biol. Evol.">
        <title>The secreted proteins of Achlya hypogyna and Thraustotheca clavata identify the ancestral oomycete secretome and reveal gene acquisitions by horizontal gene transfer.</title>
        <authorList>
            <person name="Misner I."/>
            <person name="Blouin N."/>
            <person name="Leonard G."/>
            <person name="Richards T.A."/>
            <person name="Lane C.E."/>
        </authorList>
    </citation>
    <scope>NUCLEOTIDE SEQUENCE [LARGE SCALE GENOMIC DNA]</scope>
    <source>
        <strain evidence="3 4">ATCC 34112</strain>
    </source>
</reference>
<dbReference type="OrthoDB" id="73653at2759"/>
<sequence length="475" mass="53779">MESGADVAVPSAYKSIDVDLDMWQRKKRVYAQQLTDRLAEDPAFKKSFQTTTAHVQAIHKLTIDYERRRTTENRMFGISVLSIVLVLIECTVEADWIRIANTILTVLLLGLLLHRYGIEREIAIGKGVVPANVHFWELPPSFLLSCFVEFIVCSIYLPPGFYGSFEINQWIMVPINAPNTTSAQRCPYGGELLDGGCYLKYYYKFQILGLFVLLRMYMVPRFIRNLSDFYSYRIAFIGSLNNVDALGVLFSIKYFLRSRPFHFLIVAFLATLLTVSYALWILEEPVNINVSTYSNAVWLTVVTMATVGYGDRVPMTIPGQVLVVLCAMATGILLVGILSASFFALLDLNDRDRNVFNLLSNEKESKSTSTASARLIQAAWNLYQCQKRSDTPQAVRNAASVLLYSTAQDCRKLRKSKKLHVPTLHDELSERFNSVETKLLKEHLARKNRLLAMEKDLDTSLLLAKSHLPATPSKK</sequence>
<feature type="transmembrane region" description="Helical" evidence="1">
    <location>
        <begin position="321"/>
        <end position="346"/>
    </location>
</feature>
<feature type="transmembrane region" description="Helical" evidence="1">
    <location>
        <begin position="263"/>
        <end position="282"/>
    </location>
</feature>
<evidence type="ECO:0000259" key="2">
    <source>
        <dbReference type="Pfam" id="PF07885"/>
    </source>
</evidence>
<dbReference type="Gene3D" id="1.10.287.70">
    <property type="match status" value="1"/>
</dbReference>
<dbReference type="GO" id="GO:0016286">
    <property type="term" value="F:small conductance calcium-activated potassium channel activity"/>
    <property type="evidence" value="ECO:0007669"/>
    <property type="project" value="InterPro"/>
</dbReference>
<dbReference type="SUPFAM" id="SSF81324">
    <property type="entry name" value="Voltage-gated potassium channels"/>
    <property type="match status" value="1"/>
</dbReference>
<evidence type="ECO:0000313" key="3">
    <source>
        <dbReference type="EMBL" id="OQR90698.1"/>
    </source>
</evidence>
<dbReference type="EMBL" id="JNBS01002501">
    <property type="protein sequence ID" value="OQR90698.1"/>
    <property type="molecule type" value="Genomic_DNA"/>
</dbReference>
<protein>
    <submittedName>
        <fullName evidence="3">Voltage-gated Ion Channel (VIC) Superfamily</fullName>
    </submittedName>
</protein>
<comment type="caution">
    <text evidence="3">The sequence shown here is derived from an EMBL/GenBank/DDBJ whole genome shotgun (WGS) entry which is preliminary data.</text>
</comment>
<dbReference type="InterPro" id="IPR013099">
    <property type="entry name" value="K_chnl_dom"/>
</dbReference>
<proteinExistence type="predicted"/>
<dbReference type="InterPro" id="IPR015449">
    <property type="entry name" value="K_chnl_Ca-activ_SK"/>
</dbReference>
<feature type="transmembrane region" description="Helical" evidence="1">
    <location>
        <begin position="99"/>
        <end position="118"/>
    </location>
</feature>
<dbReference type="AlphaFoldDB" id="A0A1V9YY61"/>
<gene>
    <name evidence="3" type="ORF">THRCLA_09232</name>
</gene>
<keyword evidence="1" id="KW-0812">Transmembrane</keyword>
<dbReference type="PANTHER" id="PTHR10153">
    <property type="entry name" value="SMALL CONDUCTANCE CALCIUM-ACTIVATED POTASSIUM CHANNEL"/>
    <property type="match status" value="1"/>
</dbReference>
<evidence type="ECO:0000313" key="4">
    <source>
        <dbReference type="Proteomes" id="UP000243217"/>
    </source>
</evidence>
<organism evidence="3 4">
    <name type="scientific">Thraustotheca clavata</name>
    <dbReference type="NCBI Taxonomy" id="74557"/>
    <lineage>
        <taxon>Eukaryota</taxon>
        <taxon>Sar</taxon>
        <taxon>Stramenopiles</taxon>
        <taxon>Oomycota</taxon>
        <taxon>Saprolegniomycetes</taxon>
        <taxon>Saprolegniales</taxon>
        <taxon>Achlyaceae</taxon>
        <taxon>Thraustotheca</taxon>
    </lineage>
</organism>
<feature type="transmembrane region" description="Helical" evidence="1">
    <location>
        <begin position="201"/>
        <end position="218"/>
    </location>
</feature>
<keyword evidence="1" id="KW-0472">Membrane</keyword>
<feature type="transmembrane region" description="Helical" evidence="1">
    <location>
        <begin position="230"/>
        <end position="256"/>
    </location>
</feature>
<feature type="domain" description="Potassium channel" evidence="2">
    <location>
        <begin position="271"/>
        <end position="344"/>
    </location>
</feature>
<dbReference type="Pfam" id="PF07885">
    <property type="entry name" value="Ion_trans_2"/>
    <property type="match status" value="1"/>
</dbReference>
<dbReference type="STRING" id="74557.A0A1V9YY61"/>
<name>A0A1V9YY61_9STRA</name>
<keyword evidence="1" id="KW-1133">Transmembrane helix</keyword>
<feature type="transmembrane region" description="Helical" evidence="1">
    <location>
        <begin position="288"/>
        <end position="309"/>
    </location>
</feature>
<dbReference type="Proteomes" id="UP000243217">
    <property type="component" value="Unassembled WGS sequence"/>
</dbReference>
<feature type="transmembrane region" description="Helical" evidence="1">
    <location>
        <begin position="75"/>
        <end position="92"/>
    </location>
</feature>
<dbReference type="GO" id="GO:0016020">
    <property type="term" value="C:membrane"/>
    <property type="evidence" value="ECO:0007669"/>
    <property type="project" value="InterPro"/>
</dbReference>
<accession>A0A1V9YY61</accession>
<evidence type="ECO:0000256" key="1">
    <source>
        <dbReference type="SAM" id="Phobius"/>
    </source>
</evidence>
<keyword evidence="4" id="KW-1185">Reference proteome</keyword>